<dbReference type="PROSITE" id="PS50110">
    <property type="entry name" value="RESPONSE_REGULATORY"/>
    <property type="match status" value="1"/>
</dbReference>
<dbReference type="PROSITE" id="PS51832">
    <property type="entry name" value="HD_GYP"/>
    <property type="match status" value="1"/>
</dbReference>
<sequence>MFDVLIVDDQATGLRILERLVSQTAPDANLHCFRDPTEALSWAKTSRCDLLITDLRMPTLPGSALIRWFRALPHCADVPVMVVTVAEDRNSRHAALRAGATDFLTKPVDAIEFEARCKNLLRFREHHLLLTDRALWLEKRVKQSVSEIEQREQDTLLRLARVGELRDHYTGQHVKRIGQYAALLARELGQDDEFCRLIEYAAPLHDIGKIGIPDAILRKHTGLSDAEWEVMKTHPQLGHDLLVDSPAPAMQLGATIALSHHERFDGSGYPAGLSGDDIPLAARIVTVVDVFDALMSERPYKPAWPLSQVLAELHRLSGSMLDPECLRAFLSILDGAVAIHDKLRDPPTDASPISNGDRRA</sequence>
<dbReference type="Pfam" id="PF00072">
    <property type="entry name" value="Response_reg"/>
    <property type="match status" value="1"/>
</dbReference>
<dbReference type="RefSeq" id="WP_200234148.1">
    <property type="nucleotide sequence ID" value="NZ_NRRV01000005.1"/>
</dbReference>
<evidence type="ECO:0000259" key="3">
    <source>
        <dbReference type="PROSITE" id="PS51832"/>
    </source>
</evidence>
<evidence type="ECO:0008006" key="6">
    <source>
        <dbReference type="Google" id="ProtNLM"/>
    </source>
</evidence>
<keyword evidence="1" id="KW-0597">Phosphoprotein</keyword>
<dbReference type="InterPro" id="IPR001789">
    <property type="entry name" value="Sig_transdc_resp-reg_receiver"/>
</dbReference>
<dbReference type="InterPro" id="IPR003607">
    <property type="entry name" value="HD/PDEase_dom"/>
</dbReference>
<dbReference type="SMART" id="SM00448">
    <property type="entry name" value="REC"/>
    <property type="match status" value="1"/>
</dbReference>
<feature type="domain" description="Response regulatory" evidence="2">
    <location>
        <begin position="3"/>
        <end position="121"/>
    </location>
</feature>
<dbReference type="Pfam" id="PF13487">
    <property type="entry name" value="HD_5"/>
    <property type="match status" value="1"/>
</dbReference>
<protein>
    <recommendedName>
        <fullName evidence="6">Response regulator</fullName>
    </recommendedName>
</protein>
<dbReference type="CDD" id="cd17551">
    <property type="entry name" value="REC_RpfG-like"/>
    <property type="match status" value="1"/>
</dbReference>
<dbReference type="InterPro" id="IPR011006">
    <property type="entry name" value="CheY-like_superfamily"/>
</dbReference>
<proteinExistence type="predicted"/>
<comment type="caution">
    <text evidence="4">The sequence shown here is derived from an EMBL/GenBank/DDBJ whole genome shotgun (WGS) entry which is preliminary data.</text>
</comment>
<evidence type="ECO:0000259" key="2">
    <source>
        <dbReference type="PROSITE" id="PS50110"/>
    </source>
</evidence>
<organism evidence="4 5">
    <name type="scientific">Thiohalocapsa halophila</name>
    <dbReference type="NCBI Taxonomy" id="69359"/>
    <lineage>
        <taxon>Bacteria</taxon>
        <taxon>Pseudomonadati</taxon>
        <taxon>Pseudomonadota</taxon>
        <taxon>Gammaproteobacteria</taxon>
        <taxon>Chromatiales</taxon>
        <taxon>Chromatiaceae</taxon>
        <taxon>Thiohalocapsa</taxon>
    </lineage>
</organism>
<feature type="modified residue" description="4-aspartylphosphate" evidence="1">
    <location>
        <position position="54"/>
    </location>
</feature>
<evidence type="ECO:0000313" key="4">
    <source>
        <dbReference type="EMBL" id="MBK1629834.1"/>
    </source>
</evidence>
<dbReference type="InterPro" id="IPR037522">
    <property type="entry name" value="HD_GYP_dom"/>
</dbReference>
<evidence type="ECO:0000313" key="5">
    <source>
        <dbReference type="Proteomes" id="UP000748752"/>
    </source>
</evidence>
<dbReference type="Gene3D" id="3.40.50.2300">
    <property type="match status" value="1"/>
</dbReference>
<dbReference type="Gene3D" id="1.10.3210.10">
    <property type="entry name" value="Hypothetical protein af1432"/>
    <property type="match status" value="1"/>
</dbReference>
<dbReference type="SUPFAM" id="SSF52172">
    <property type="entry name" value="CheY-like"/>
    <property type="match status" value="1"/>
</dbReference>
<keyword evidence="5" id="KW-1185">Reference proteome</keyword>
<gene>
    <name evidence="4" type="ORF">CKO31_03570</name>
</gene>
<dbReference type="InterPro" id="IPR052020">
    <property type="entry name" value="Cyclic_di-GMP/3'3'-cGAMP_PDE"/>
</dbReference>
<dbReference type="PANTHER" id="PTHR45228">
    <property type="entry name" value="CYCLIC DI-GMP PHOSPHODIESTERASE TM_0186-RELATED"/>
    <property type="match status" value="1"/>
</dbReference>
<reference evidence="4 5" key="1">
    <citation type="journal article" date="2020" name="Microorganisms">
        <title>Osmotic Adaptation and Compatible Solute Biosynthesis of Phototrophic Bacteria as Revealed from Genome Analyses.</title>
        <authorList>
            <person name="Imhoff J.F."/>
            <person name="Rahn T."/>
            <person name="Kunzel S."/>
            <person name="Keller A."/>
            <person name="Neulinger S.C."/>
        </authorList>
    </citation>
    <scope>NUCLEOTIDE SEQUENCE [LARGE SCALE GENOMIC DNA]</scope>
    <source>
        <strain evidence="4 5">DSM 6210</strain>
    </source>
</reference>
<dbReference type="PANTHER" id="PTHR45228:SF1">
    <property type="entry name" value="CYCLIC DI-GMP PHOSPHODIESTERASE TM_0186"/>
    <property type="match status" value="1"/>
</dbReference>
<feature type="domain" description="HD-GYP" evidence="3">
    <location>
        <begin position="148"/>
        <end position="345"/>
    </location>
</feature>
<dbReference type="Proteomes" id="UP000748752">
    <property type="component" value="Unassembled WGS sequence"/>
</dbReference>
<dbReference type="SUPFAM" id="SSF109604">
    <property type="entry name" value="HD-domain/PDEase-like"/>
    <property type="match status" value="1"/>
</dbReference>
<dbReference type="CDD" id="cd00077">
    <property type="entry name" value="HDc"/>
    <property type="match status" value="1"/>
</dbReference>
<name>A0ABS1CD69_9GAMM</name>
<dbReference type="EMBL" id="NRRV01000005">
    <property type="protein sequence ID" value="MBK1629834.1"/>
    <property type="molecule type" value="Genomic_DNA"/>
</dbReference>
<evidence type="ECO:0000256" key="1">
    <source>
        <dbReference type="PROSITE-ProRule" id="PRU00169"/>
    </source>
</evidence>
<dbReference type="SMART" id="SM00471">
    <property type="entry name" value="HDc"/>
    <property type="match status" value="1"/>
</dbReference>
<accession>A0ABS1CD69</accession>